<dbReference type="InterPro" id="IPR001763">
    <property type="entry name" value="Rhodanese-like_dom"/>
</dbReference>
<dbReference type="InterPro" id="IPR036873">
    <property type="entry name" value="Rhodanese-like_dom_sf"/>
</dbReference>
<feature type="domain" description="Rhodanese" evidence="4">
    <location>
        <begin position="24"/>
        <end position="144"/>
    </location>
</feature>
<evidence type="ECO:0000256" key="3">
    <source>
        <dbReference type="RuleBase" id="RU000507"/>
    </source>
</evidence>
<evidence type="ECO:0000256" key="2">
    <source>
        <dbReference type="ARBA" id="ARBA00022737"/>
    </source>
</evidence>
<dbReference type="InterPro" id="IPR001307">
    <property type="entry name" value="Thiosulphate_STrfase_CS"/>
</dbReference>
<keyword evidence="2" id="KW-0677">Repeat</keyword>
<protein>
    <recommendedName>
        <fullName evidence="3">Sulfurtransferase</fullName>
    </recommendedName>
</protein>
<sequence length="279" mass="29597">MTLHPSLRSPNTISVDELAAQLTANRDIALIDVRFTPGKPGRRDSYLEAHLPGALYIDLPTELADPVARADGGGSNPLPDPTRLQADLRRLGIGRSCSVVVYDDSNGAPAARAWWVLRWAGIADAKLLDGGLNAWKAAGLRLTSGEVLPRQSSDIEVRAGALPFLQADEAAAFPAKGTLVDVRPLAQFGADGTGHIPGAKSFPAEQLLGPDKKLLARSEIAARLEQAGIDIARPLATYCGGGIASTLFVLALAEIEKEVSLYPGSWSEWIAGGRRPIER</sequence>
<dbReference type="PROSITE" id="PS00683">
    <property type="entry name" value="RHODANESE_2"/>
    <property type="match status" value="1"/>
</dbReference>
<gene>
    <name evidence="5" type="ORF">JQ619_18720</name>
</gene>
<feature type="domain" description="Rhodanese" evidence="4">
    <location>
        <begin position="173"/>
        <end position="278"/>
    </location>
</feature>
<name>A0ABS5G903_9BRAD</name>
<dbReference type="PROSITE" id="PS00380">
    <property type="entry name" value="RHODANESE_1"/>
    <property type="match status" value="1"/>
</dbReference>
<dbReference type="InterPro" id="IPR045078">
    <property type="entry name" value="TST/MPST-like"/>
</dbReference>
<evidence type="ECO:0000259" key="4">
    <source>
        <dbReference type="PROSITE" id="PS50206"/>
    </source>
</evidence>
<dbReference type="Gene3D" id="3.40.250.10">
    <property type="entry name" value="Rhodanese-like domain"/>
    <property type="match status" value="2"/>
</dbReference>
<reference evidence="6" key="1">
    <citation type="journal article" date="2021" name="ISME J.">
        <title>Evolutionary origin and ecological implication of a unique nif island in free-living Bradyrhizobium lineages.</title>
        <authorList>
            <person name="Tao J."/>
        </authorList>
    </citation>
    <scope>NUCLEOTIDE SEQUENCE [LARGE SCALE GENOMIC DNA]</scope>
    <source>
        <strain evidence="6">SZCCT0094</strain>
    </source>
</reference>
<dbReference type="PROSITE" id="PS50206">
    <property type="entry name" value="RHODANESE_3"/>
    <property type="match status" value="2"/>
</dbReference>
<dbReference type="PANTHER" id="PTHR11364:SF27">
    <property type="entry name" value="SULFURTRANSFERASE"/>
    <property type="match status" value="1"/>
</dbReference>
<evidence type="ECO:0000313" key="5">
    <source>
        <dbReference type="EMBL" id="MBR1137808.1"/>
    </source>
</evidence>
<dbReference type="PANTHER" id="PTHR11364">
    <property type="entry name" value="THIOSULFATE SULFERTANSFERASE"/>
    <property type="match status" value="1"/>
</dbReference>
<dbReference type="EMBL" id="JAFCLK010000016">
    <property type="protein sequence ID" value="MBR1137808.1"/>
    <property type="molecule type" value="Genomic_DNA"/>
</dbReference>
<dbReference type="Pfam" id="PF00581">
    <property type="entry name" value="Rhodanese"/>
    <property type="match status" value="2"/>
</dbReference>
<dbReference type="CDD" id="cd01448">
    <property type="entry name" value="TST_Repeat_1"/>
    <property type="match status" value="1"/>
</dbReference>
<dbReference type="SMART" id="SM00450">
    <property type="entry name" value="RHOD"/>
    <property type="match status" value="2"/>
</dbReference>
<accession>A0ABS5G903</accession>
<comment type="caution">
    <text evidence="5">The sequence shown here is derived from an EMBL/GenBank/DDBJ whole genome shotgun (WGS) entry which is preliminary data.</text>
</comment>
<dbReference type="RefSeq" id="WP_172236909.1">
    <property type="nucleotide sequence ID" value="NZ_JABFDP010000013.1"/>
</dbReference>
<evidence type="ECO:0000313" key="6">
    <source>
        <dbReference type="Proteomes" id="UP001314635"/>
    </source>
</evidence>
<keyword evidence="6" id="KW-1185">Reference proteome</keyword>
<evidence type="ECO:0000256" key="1">
    <source>
        <dbReference type="ARBA" id="ARBA00022679"/>
    </source>
</evidence>
<dbReference type="SUPFAM" id="SSF52821">
    <property type="entry name" value="Rhodanese/Cell cycle control phosphatase"/>
    <property type="match status" value="2"/>
</dbReference>
<dbReference type="Proteomes" id="UP001314635">
    <property type="component" value="Unassembled WGS sequence"/>
</dbReference>
<keyword evidence="1 3" id="KW-0808">Transferase</keyword>
<proteinExistence type="predicted"/>
<organism evidence="5 6">
    <name type="scientific">Bradyrhizobium denitrificans</name>
    <dbReference type="NCBI Taxonomy" id="2734912"/>
    <lineage>
        <taxon>Bacteria</taxon>
        <taxon>Pseudomonadati</taxon>
        <taxon>Pseudomonadota</taxon>
        <taxon>Alphaproteobacteria</taxon>
        <taxon>Hyphomicrobiales</taxon>
        <taxon>Nitrobacteraceae</taxon>
        <taxon>Bradyrhizobium</taxon>
    </lineage>
</organism>